<dbReference type="Gene3D" id="1.10.10.60">
    <property type="entry name" value="Homeodomain-like"/>
    <property type="match status" value="1"/>
</dbReference>
<dbReference type="InterPro" id="IPR029016">
    <property type="entry name" value="GAF-like_dom_sf"/>
</dbReference>
<dbReference type="GO" id="GO:0043565">
    <property type="term" value="F:sequence-specific DNA binding"/>
    <property type="evidence" value="ECO:0007669"/>
    <property type="project" value="InterPro"/>
</dbReference>
<dbReference type="AlphaFoldDB" id="R4YL57"/>
<organism evidence="2 3">
    <name type="scientific">Oleispira antarctica RB-8</name>
    <dbReference type="NCBI Taxonomy" id="698738"/>
    <lineage>
        <taxon>Bacteria</taxon>
        <taxon>Pseudomonadati</taxon>
        <taxon>Pseudomonadota</taxon>
        <taxon>Gammaproteobacteria</taxon>
        <taxon>Oceanospirillales</taxon>
        <taxon>Oceanospirillaceae</taxon>
        <taxon>Oleispira</taxon>
    </lineage>
</organism>
<dbReference type="Proteomes" id="UP000032749">
    <property type="component" value="Chromosome"/>
</dbReference>
<dbReference type="Pfam" id="PF02954">
    <property type="entry name" value="HTH_8"/>
    <property type="match status" value="1"/>
</dbReference>
<evidence type="ECO:0000313" key="2">
    <source>
        <dbReference type="EMBL" id="CCK75170.1"/>
    </source>
</evidence>
<dbReference type="InterPro" id="IPR009057">
    <property type="entry name" value="Homeodomain-like_sf"/>
</dbReference>
<dbReference type="STRING" id="698738.OLEAN_C09940"/>
<feature type="domain" description="DNA binding HTH" evidence="1">
    <location>
        <begin position="196"/>
        <end position="230"/>
    </location>
</feature>
<keyword evidence="3" id="KW-1185">Reference proteome</keyword>
<proteinExistence type="predicted"/>
<accession>R4YL57</accession>
<dbReference type="EMBL" id="FO203512">
    <property type="protein sequence ID" value="CCK75170.1"/>
    <property type="molecule type" value="Genomic_DNA"/>
</dbReference>
<reference evidence="2 3" key="1">
    <citation type="journal article" date="2013" name="Nat. Commun.">
        <title>Genome sequence and functional genomic analysis of the oil-degrading bacterium Oleispira antarctica.</title>
        <authorList>
            <person name="Kube M."/>
            <person name="Chernikova T.N."/>
            <person name="Al-Ramahi Y."/>
            <person name="Beloqui A."/>
            <person name="Lopez-Cortez N."/>
            <person name="Guazzaroni M.E."/>
            <person name="Heipieper H.J."/>
            <person name="Klages S."/>
            <person name="Kotsyurbenko O.R."/>
            <person name="Langer I."/>
            <person name="Nechitaylo T.Y."/>
            <person name="Lunsdorf H."/>
            <person name="Fernandez M."/>
            <person name="Juarez S."/>
            <person name="Ciordia S."/>
            <person name="Singer A."/>
            <person name="Kagan O."/>
            <person name="Egorova O."/>
            <person name="Petit P.A."/>
            <person name="Stogios P."/>
            <person name="Kim Y."/>
            <person name="Tchigvintsev A."/>
            <person name="Flick R."/>
            <person name="Denaro R."/>
            <person name="Genovese M."/>
            <person name="Albar J.P."/>
            <person name="Reva O.N."/>
            <person name="Martinez-Gomariz M."/>
            <person name="Tran H."/>
            <person name="Ferrer M."/>
            <person name="Savchenko A."/>
            <person name="Yakunin A.F."/>
            <person name="Yakimov M.M."/>
            <person name="Golyshina O.V."/>
            <person name="Reinhardt R."/>
            <person name="Golyshin P.N."/>
        </authorList>
    </citation>
    <scope>NUCLEOTIDE SEQUENCE [LARGE SCALE GENOMIC DNA]</scope>
</reference>
<dbReference type="OrthoDB" id="6116929at2"/>
<dbReference type="SUPFAM" id="SSF46689">
    <property type="entry name" value="Homeodomain-like"/>
    <property type="match status" value="1"/>
</dbReference>
<sequence>MYDVAKIQNYRHAVNKIDVPTDWMVQLSNVLESRQNDDHTIQKLLKLMVSMTTIDNISIAIPDASNRFQAKHCSRQVENGIYSFAVQHSLCRVFESGSVLVIREGSERPEAFNRDALSPMDFSHRDHCLLVPLRLRQTTLAVLVLDLRNVIAGGLPLQELWFVCAQLAHTMATQVVPNFQTLYSRPYQRVNENELGEIQKTVEKCGGNKTMAAKILGLTPRQLRYRLSKLS</sequence>
<gene>
    <name evidence="2" type="ORF">OLEAN_C09940</name>
</gene>
<dbReference type="InterPro" id="IPR002197">
    <property type="entry name" value="HTH_Fis"/>
</dbReference>
<dbReference type="PRINTS" id="PR01590">
    <property type="entry name" value="HTHFIS"/>
</dbReference>
<name>R4YL57_OLEAN</name>
<evidence type="ECO:0000313" key="3">
    <source>
        <dbReference type="Proteomes" id="UP000032749"/>
    </source>
</evidence>
<dbReference type="PATRIC" id="fig|698738.3.peg.1035"/>
<dbReference type="KEGG" id="oai:OLEAN_C09940"/>
<dbReference type="HOGENOM" id="CLU_1194419_0_0_6"/>
<protein>
    <recommendedName>
        <fullName evidence="1">DNA binding HTH domain-containing protein</fullName>
    </recommendedName>
</protein>
<dbReference type="Gene3D" id="3.30.450.40">
    <property type="match status" value="1"/>
</dbReference>
<evidence type="ECO:0000259" key="1">
    <source>
        <dbReference type="Pfam" id="PF02954"/>
    </source>
</evidence>